<dbReference type="AlphaFoldDB" id="A0AAX2F4I4"/>
<evidence type="ECO:0000256" key="1">
    <source>
        <dbReference type="SAM" id="SignalP"/>
    </source>
</evidence>
<reference evidence="3 4" key="1">
    <citation type="submission" date="2016-11" db="EMBL/GenBank/DDBJ databases">
        <authorList>
            <person name="Varghese N."/>
            <person name="Submissions S."/>
        </authorList>
    </citation>
    <scope>NUCLEOTIDE SEQUENCE [LARGE SCALE GENOMIC DNA]</scope>
    <source>
        <strain evidence="3 4">DSM 22613</strain>
    </source>
</reference>
<evidence type="ECO:0000313" key="3">
    <source>
        <dbReference type="EMBL" id="SHF88562.1"/>
    </source>
</evidence>
<feature type="domain" description="Haem-binding uptake Tiki superfamily ChaN" evidence="2">
    <location>
        <begin position="46"/>
        <end position="250"/>
    </location>
</feature>
<keyword evidence="1" id="KW-0732">Signal</keyword>
<gene>
    <name evidence="3" type="ORF">SAMN05444364_11519</name>
</gene>
<feature type="chain" id="PRO_5043903732" evidence="1">
    <location>
        <begin position="25"/>
        <end position="295"/>
    </location>
</feature>
<evidence type="ECO:0000259" key="2">
    <source>
        <dbReference type="Pfam" id="PF04187"/>
    </source>
</evidence>
<name>A0AAX2F4I4_9BACT</name>
<evidence type="ECO:0000313" key="4">
    <source>
        <dbReference type="Proteomes" id="UP000184105"/>
    </source>
</evidence>
<comment type="caution">
    <text evidence="3">The sequence shown here is derived from an EMBL/GenBank/DDBJ whole genome shotgun (WGS) entry which is preliminary data.</text>
</comment>
<dbReference type="Proteomes" id="UP000184105">
    <property type="component" value="Unassembled WGS sequence"/>
</dbReference>
<keyword evidence="4" id="KW-1185">Reference proteome</keyword>
<dbReference type="EMBL" id="FQWA01000015">
    <property type="protein sequence ID" value="SHF88562.1"/>
    <property type="molecule type" value="Genomic_DNA"/>
</dbReference>
<dbReference type="Gene3D" id="3.40.50.11550">
    <property type="match status" value="1"/>
</dbReference>
<dbReference type="InterPro" id="IPR007314">
    <property type="entry name" value="Cofac_haem-bd_dom"/>
</dbReference>
<dbReference type="CDD" id="cd14727">
    <property type="entry name" value="ChanN-like"/>
    <property type="match status" value="1"/>
</dbReference>
<proteinExistence type="predicted"/>
<organism evidence="3 4">
    <name type="scientific">Prevotella scopos JCM 17725</name>
    <dbReference type="NCBI Taxonomy" id="1236518"/>
    <lineage>
        <taxon>Bacteria</taxon>
        <taxon>Pseudomonadati</taxon>
        <taxon>Bacteroidota</taxon>
        <taxon>Bacteroidia</taxon>
        <taxon>Bacteroidales</taxon>
        <taxon>Prevotellaceae</taxon>
        <taxon>Prevotella</taxon>
    </lineage>
</organism>
<dbReference type="Pfam" id="PF04187">
    <property type="entry name" value="Cofac_haem_bdg"/>
    <property type="match status" value="1"/>
</dbReference>
<protein>
    <submittedName>
        <fullName evidence="3">Uncharacterized iron-regulated protein</fullName>
    </submittedName>
</protein>
<sequence length="295" mass="33892">MNRTRILRIVFTLLCLLMTTLTHAEKQPEAYKLYDNKGNVITYDQLIKSLSKVDVVFIGEIHNCTITHWLELKLLESLYKADKKKLKIGLEMFERDNQLILNEYLQGQITSDRFEDEVRLWPNYSTDYAPLISFARENHVPVIATNVPRRYATAVKEHSLAYLDSLSAEAKSYMAPLPIEYQENENAEQGFAMMGMLGKNKHSNARQIAEAQAIKDATMAWSIANNLQEKFVHFNGNFHSDGRNGIIPYLLKYKPGVSYAVVRAVRQEDISKLEDTFKGLADYYICVPEDMTTSY</sequence>
<feature type="signal peptide" evidence="1">
    <location>
        <begin position="1"/>
        <end position="24"/>
    </location>
</feature>
<dbReference type="SUPFAM" id="SSF159501">
    <property type="entry name" value="EreA/ChaN-like"/>
    <property type="match status" value="1"/>
</dbReference>
<accession>A0AAX2F4I4</accession>